<proteinExistence type="predicted"/>
<dbReference type="Gene3D" id="1.10.10.10">
    <property type="entry name" value="Winged helix-like DNA-binding domain superfamily/Winged helix DNA-binding domain"/>
    <property type="match status" value="1"/>
</dbReference>
<dbReference type="EMBL" id="JAAGBB010000006">
    <property type="protein sequence ID" value="MBR0663971.1"/>
    <property type="molecule type" value="Genomic_DNA"/>
</dbReference>
<dbReference type="SUPFAM" id="SSF46785">
    <property type="entry name" value="Winged helix' DNA-binding domain"/>
    <property type="match status" value="1"/>
</dbReference>
<sequence length="88" mass="9214">MNSRPDDSAIEAEILARVTAAGPGSSISPSDVAQALAPVDWRPLLGPVRRLALKLQAEDRIVILRKGKAVPAAEVRGVIRLALPGGRA</sequence>
<evidence type="ECO:0000313" key="2">
    <source>
        <dbReference type="Proteomes" id="UP001196870"/>
    </source>
</evidence>
<protein>
    <submittedName>
        <fullName evidence="1">DUF3253 domain-containing protein</fullName>
    </submittedName>
</protein>
<gene>
    <name evidence="1" type="ORF">GXW71_06325</name>
</gene>
<evidence type="ECO:0000313" key="1">
    <source>
        <dbReference type="EMBL" id="MBR0663971.1"/>
    </source>
</evidence>
<dbReference type="InterPro" id="IPR036388">
    <property type="entry name" value="WH-like_DNA-bd_sf"/>
</dbReference>
<accession>A0ABS5EUJ6</accession>
<organism evidence="1 2">
    <name type="scientific">Plastoroseomonas hellenica</name>
    <dbReference type="NCBI Taxonomy" id="2687306"/>
    <lineage>
        <taxon>Bacteria</taxon>
        <taxon>Pseudomonadati</taxon>
        <taxon>Pseudomonadota</taxon>
        <taxon>Alphaproteobacteria</taxon>
        <taxon>Acetobacterales</taxon>
        <taxon>Acetobacteraceae</taxon>
        <taxon>Plastoroseomonas</taxon>
    </lineage>
</organism>
<dbReference type="Proteomes" id="UP001196870">
    <property type="component" value="Unassembled WGS sequence"/>
</dbReference>
<comment type="caution">
    <text evidence="1">The sequence shown here is derived from an EMBL/GenBank/DDBJ whole genome shotgun (WGS) entry which is preliminary data.</text>
</comment>
<dbReference type="InterPro" id="IPR021660">
    <property type="entry name" value="DUF3253"/>
</dbReference>
<dbReference type="InterPro" id="IPR036390">
    <property type="entry name" value="WH_DNA-bd_sf"/>
</dbReference>
<dbReference type="Pfam" id="PF11625">
    <property type="entry name" value="DUF3253"/>
    <property type="match status" value="1"/>
</dbReference>
<dbReference type="RefSeq" id="WP_211851575.1">
    <property type="nucleotide sequence ID" value="NZ_JAAGBB010000006.1"/>
</dbReference>
<name>A0ABS5EUJ6_9PROT</name>
<keyword evidence="2" id="KW-1185">Reference proteome</keyword>
<reference evidence="2" key="1">
    <citation type="journal article" date="2021" name="Syst. Appl. Microbiol.">
        <title>Roseomonas hellenica sp. nov., isolated from roots of wild-growing Alkanna tinctoria.</title>
        <authorList>
            <person name="Rat A."/>
            <person name="Naranjo H.D."/>
            <person name="Lebbe L."/>
            <person name="Cnockaert M."/>
            <person name="Krigas N."/>
            <person name="Grigoriadou K."/>
            <person name="Maloupa E."/>
            <person name="Willems A."/>
        </authorList>
    </citation>
    <scope>NUCLEOTIDE SEQUENCE [LARGE SCALE GENOMIC DNA]</scope>
    <source>
        <strain evidence="2">LMG 31523</strain>
    </source>
</reference>